<dbReference type="Gene3D" id="3.30.1550.10">
    <property type="entry name" value="Ribosomal protein L11/L12, N-terminal domain"/>
    <property type="match status" value="1"/>
</dbReference>
<evidence type="ECO:0000256" key="2">
    <source>
        <dbReference type="ARBA" id="ARBA00022980"/>
    </source>
</evidence>
<reference evidence="5" key="1">
    <citation type="submission" date="2025-08" db="UniProtKB">
        <authorList>
            <consortium name="Ensembl"/>
        </authorList>
    </citation>
    <scope>IDENTIFICATION</scope>
</reference>
<dbReference type="GeneTree" id="ENSGT00940000167537"/>
<dbReference type="InterPro" id="IPR036796">
    <property type="entry name" value="Ribosomal_uL11_N_sf"/>
</dbReference>
<dbReference type="GO" id="GO:0005840">
    <property type="term" value="C:ribosome"/>
    <property type="evidence" value="ECO:0007669"/>
    <property type="project" value="UniProtKB-KW"/>
</dbReference>
<dbReference type="SUPFAM" id="SSF54747">
    <property type="entry name" value="Ribosomal L11/L12e N-terminal domain"/>
    <property type="match status" value="1"/>
</dbReference>
<evidence type="ECO:0000259" key="4">
    <source>
        <dbReference type="Pfam" id="PF03946"/>
    </source>
</evidence>
<keyword evidence="2" id="KW-0689">Ribosomal protein</keyword>
<comment type="similarity">
    <text evidence="1">Belongs to the universal ribosomal protein uL11 family.</text>
</comment>
<evidence type="ECO:0000313" key="5">
    <source>
        <dbReference type="Ensembl" id="ENSMMMP00000010444.1"/>
    </source>
</evidence>
<dbReference type="Proteomes" id="UP000694407">
    <property type="component" value="Unplaced"/>
</dbReference>
<reference evidence="5" key="2">
    <citation type="submission" date="2025-09" db="UniProtKB">
        <authorList>
            <consortium name="Ensembl"/>
        </authorList>
    </citation>
    <scope>IDENTIFICATION</scope>
</reference>
<sequence length="68" mass="7847">MTSLKDQKKNKATCQKLRWTPQATSGPPLGPILDQQGICINQFCKEFRKTTRDIKEDIPLPKRYICLI</sequence>
<dbReference type="GO" id="GO:1990904">
    <property type="term" value="C:ribonucleoprotein complex"/>
    <property type="evidence" value="ECO:0007669"/>
    <property type="project" value="UniProtKB-KW"/>
</dbReference>
<evidence type="ECO:0000313" key="6">
    <source>
        <dbReference type="Proteomes" id="UP000694407"/>
    </source>
</evidence>
<dbReference type="Pfam" id="PF03946">
    <property type="entry name" value="Ribosomal_L11_N"/>
    <property type="match status" value="1"/>
</dbReference>
<dbReference type="AlphaFoldDB" id="A0A8C5Z8D4"/>
<feature type="domain" description="Large ribosomal subunit protein uL11 N-terminal" evidence="4">
    <location>
        <begin position="22"/>
        <end position="61"/>
    </location>
</feature>
<name>A0A8C5Z8D4_MARMA</name>
<accession>A0A8C5Z8D4</accession>
<organism evidence="5 6">
    <name type="scientific">Marmota marmota marmota</name>
    <name type="common">Alpine marmot</name>
    <dbReference type="NCBI Taxonomy" id="9994"/>
    <lineage>
        <taxon>Eukaryota</taxon>
        <taxon>Metazoa</taxon>
        <taxon>Chordata</taxon>
        <taxon>Craniata</taxon>
        <taxon>Vertebrata</taxon>
        <taxon>Euteleostomi</taxon>
        <taxon>Mammalia</taxon>
        <taxon>Eutheria</taxon>
        <taxon>Euarchontoglires</taxon>
        <taxon>Glires</taxon>
        <taxon>Rodentia</taxon>
        <taxon>Sciuromorpha</taxon>
        <taxon>Sciuridae</taxon>
        <taxon>Xerinae</taxon>
        <taxon>Marmotini</taxon>
        <taxon>Marmota</taxon>
    </lineage>
</organism>
<proteinExistence type="inferred from homology"/>
<evidence type="ECO:0000256" key="3">
    <source>
        <dbReference type="ARBA" id="ARBA00023274"/>
    </source>
</evidence>
<dbReference type="Ensembl" id="ENSMMMT00000011912.1">
    <property type="protein sequence ID" value="ENSMMMP00000010444.1"/>
    <property type="gene ID" value="ENSMMMG00000009302.1"/>
</dbReference>
<protein>
    <recommendedName>
        <fullName evidence="4">Large ribosomal subunit protein uL11 N-terminal domain-containing protein</fullName>
    </recommendedName>
</protein>
<keyword evidence="6" id="KW-1185">Reference proteome</keyword>
<keyword evidence="3" id="KW-0687">Ribonucleoprotein</keyword>
<dbReference type="InterPro" id="IPR020784">
    <property type="entry name" value="Ribosomal_uL11_N"/>
</dbReference>
<evidence type="ECO:0000256" key="1">
    <source>
        <dbReference type="ARBA" id="ARBA00010537"/>
    </source>
</evidence>